<keyword evidence="4" id="KW-1185">Reference proteome</keyword>
<dbReference type="Proteomes" id="UP000009022">
    <property type="component" value="Unassembled WGS sequence"/>
</dbReference>
<dbReference type="GeneID" id="6749093"/>
<dbReference type="Pfam" id="PF00400">
    <property type="entry name" value="WD40"/>
    <property type="match status" value="2"/>
</dbReference>
<dbReference type="RefSeq" id="XP_002107878.1">
    <property type="nucleotide sequence ID" value="XM_002107842.1"/>
</dbReference>
<dbReference type="Gene3D" id="2.130.10.10">
    <property type="entry name" value="YVTN repeat-like/Quinoprotein amine dehydrogenase"/>
    <property type="match status" value="1"/>
</dbReference>
<evidence type="ECO:0000313" key="3">
    <source>
        <dbReference type="EMBL" id="EDV28676.1"/>
    </source>
</evidence>
<dbReference type="KEGG" id="tad:TRIADDRAFT_51829"/>
<dbReference type="AlphaFoldDB" id="B3RL02"/>
<accession>B3RL02</accession>
<dbReference type="OrthoDB" id="6363363at2759"/>
<dbReference type="InterPro" id="IPR015943">
    <property type="entry name" value="WD40/YVTN_repeat-like_dom_sf"/>
</dbReference>
<dbReference type="InterPro" id="IPR001680">
    <property type="entry name" value="WD40_rpt"/>
</dbReference>
<dbReference type="PANTHER" id="PTHR22874">
    <property type="entry name" value="ACTIVATING MOLECULE IN BECN1-REGULATED AUTOPHAGY PROTEIN 1"/>
    <property type="match status" value="1"/>
</dbReference>
<dbReference type="EMBL" id="DS985241">
    <property type="protein sequence ID" value="EDV28676.1"/>
    <property type="molecule type" value="Genomic_DNA"/>
</dbReference>
<dbReference type="InParanoid" id="B3RL02"/>
<dbReference type="CTD" id="6749093"/>
<feature type="compositionally biased region" description="Polar residues" evidence="2">
    <location>
        <begin position="290"/>
        <end position="305"/>
    </location>
</feature>
<dbReference type="HOGENOM" id="CLU_564094_0_0_1"/>
<dbReference type="InterPro" id="IPR036322">
    <property type="entry name" value="WD40_repeat_dom_sf"/>
</dbReference>
<gene>
    <name evidence="3" type="ORF">TRIADDRAFT_51829</name>
</gene>
<evidence type="ECO:0000256" key="1">
    <source>
        <dbReference type="PROSITE-ProRule" id="PRU00221"/>
    </source>
</evidence>
<dbReference type="OMA" id="DHTIRIC"/>
<sequence length="490" mass="54160">MSQYSKSRNISQCVIARRNGLFNQHDRHAMDQYAEDYAAQFTTHKSCDLPDTLRTTFVIAFSCNNQWIASAHGDHTIRICDIHTGQCFQTLSGHPRTPWTLAWHPKMKHVLASGCLGGQIRVWNLQGGSETYCVENSAVINSIAFSPKAAYTLFITTGNKLMLWDWREPAPCISVGTANPIEKIRLIKFHQSGDFLLSAITNVPMGDLKQKSQISSYERTGHQTADILHGNTSTSYDNSAELGRVREDNSFPSQTVGQGSERYLRILNDRADGDNSEEIIVSAVTISTASTETPRTVPDTPTVSSDLGGAGQREEGAIREVDSSVTHMVNAGGNVFHFSVGASNGPVDQVPIITARIKLKKVTSRLQWWDISSGCLPDLKAGPNIMSVSFSPLDRYIIAGFSCYRPQRHTFNDLPAASIYRICRNERKSSDSPDSIPPYEIGLEFVRDIDHYAYRSSIENVSTNIACWLPEIGSGVVYGTNRGHVIISHT</sequence>
<evidence type="ECO:0000256" key="2">
    <source>
        <dbReference type="SAM" id="MobiDB-lite"/>
    </source>
</evidence>
<proteinExistence type="predicted"/>
<dbReference type="PROSITE" id="PS50082">
    <property type="entry name" value="WD_REPEATS_2"/>
    <property type="match status" value="1"/>
</dbReference>
<dbReference type="FunFam" id="2.130.10.10:FF:001899">
    <property type="entry name" value="Activating molecule in BECN1-regulated autophagy protein 1"/>
    <property type="match status" value="1"/>
</dbReference>
<protein>
    <submittedName>
        <fullName evidence="3">Uncharacterized protein</fullName>
    </submittedName>
</protein>
<dbReference type="eggNOG" id="KOG0266">
    <property type="taxonomic scope" value="Eukaryota"/>
</dbReference>
<evidence type="ECO:0000313" key="4">
    <source>
        <dbReference type="Proteomes" id="UP000009022"/>
    </source>
</evidence>
<dbReference type="InterPro" id="IPR052596">
    <property type="entry name" value="AMBRA1_autophagy"/>
</dbReference>
<feature type="repeat" description="WD" evidence="1">
    <location>
        <begin position="91"/>
        <end position="133"/>
    </location>
</feature>
<name>B3RL02_TRIAD</name>
<dbReference type="PANTHER" id="PTHR22874:SF1">
    <property type="entry name" value="ACTIVATING MOLECULE IN BECN1-REGULATED AUTOPHAGY PROTEIN 1"/>
    <property type="match status" value="1"/>
</dbReference>
<dbReference type="SMART" id="SM00320">
    <property type="entry name" value="WD40"/>
    <property type="match status" value="3"/>
</dbReference>
<dbReference type="PhylomeDB" id="B3RL02"/>
<feature type="region of interest" description="Disordered" evidence="2">
    <location>
        <begin position="290"/>
        <end position="314"/>
    </location>
</feature>
<keyword evidence="1" id="KW-0853">WD repeat</keyword>
<dbReference type="SUPFAM" id="SSF50978">
    <property type="entry name" value="WD40 repeat-like"/>
    <property type="match status" value="1"/>
</dbReference>
<reference evidence="3 4" key="1">
    <citation type="journal article" date="2008" name="Nature">
        <title>The Trichoplax genome and the nature of placozoans.</title>
        <authorList>
            <person name="Srivastava M."/>
            <person name="Begovic E."/>
            <person name="Chapman J."/>
            <person name="Putnam N.H."/>
            <person name="Hellsten U."/>
            <person name="Kawashima T."/>
            <person name="Kuo A."/>
            <person name="Mitros T."/>
            <person name="Salamov A."/>
            <person name="Carpenter M.L."/>
            <person name="Signorovitch A.Y."/>
            <person name="Moreno M.A."/>
            <person name="Kamm K."/>
            <person name="Grimwood J."/>
            <person name="Schmutz J."/>
            <person name="Shapiro H."/>
            <person name="Grigoriev I.V."/>
            <person name="Buss L.W."/>
            <person name="Schierwater B."/>
            <person name="Dellaporta S.L."/>
            <person name="Rokhsar D.S."/>
        </authorList>
    </citation>
    <scope>NUCLEOTIDE SEQUENCE [LARGE SCALE GENOMIC DNA]</scope>
    <source>
        <strain evidence="3 4">Grell-BS-1999</strain>
    </source>
</reference>
<organism evidence="3 4">
    <name type="scientific">Trichoplax adhaerens</name>
    <name type="common">Trichoplax reptans</name>
    <dbReference type="NCBI Taxonomy" id="10228"/>
    <lineage>
        <taxon>Eukaryota</taxon>
        <taxon>Metazoa</taxon>
        <taxon>Placozoa</taxon>
        <taxon>Uniplacotomia</taxon>
        <taxon>Trichoplacea</taxon>
        <taxon>Trichoplacidae</taxon>
        <taxon>Trichoplax</taxon>
    </lineage>
</organism>
<dbReference type="STRING" id="10228.B3RL02"/>